<evidence type="ECO:0000256" key="7">
    <source>
        <dbReference type="ARBA" id="ARBA00023212"/>
    </source>
</evidence>
<name>D8TTF4_VOLCA</name>
<dbReference type="GO" id="GO:0060271">
    <property type="term" value="P:cilium assembly"/>
    <property type="evidence" value="ECO:0007669"/>
    <property type="project" value="InterPro"/>
</dbReference>
<feature type="coiled-coil region" evidence="9">
    <location>
        <begin position="1340"/>
        <end position="1396"/>
    </location>
</feature>
<feature type="compositionally biased region" description="Low complexity" evidence="10">
    <location>
        <begin position="151"/>
        <end position="170"/>
    </location>
</feature>
<evidence type="ECO:0000256" key="10">
    <source>
        <dbReference type="SAM" id="MobiDB-lite"/>
    </source>
</evidence>
<dbReference type="GO" id="GO:0070507">
    <property type="term" value="P:regulation of microtubule cytoskeleton organization"/>
    <property type="evidence" value="ECO:0007669"/>
    <property type="project" value="InterPro"/>
</dbReference>
<evidence type="ECO:0000256" key="6">
    <source>
        <dbReference type="ARBA" id="ARBA00023054"/>
    </source>
</evidence>
<feature type="region of interest" description="Disordered" evidence="10">
    <location>
        <begin position="691"/>
        <end position="726"/>
    </location>
</feature>
<feature type="region of interest" description="Disordered" evidence="10">
    <location>
        <begin position="140"/>
        <end position="185"/>
    </location>
</feature>
<evidence type="ECO:0000256" key="4">
    <source>
        <dbReference type="ARBA" id="ARBA00022490"/>
    </source>
</evidence>
<feature type="region of interest" description="Disordered" evidence="10">
    <location>
        <begin position="408"/>
        <end position="431"/>
    </location>
</feature>
<sequence length="2862" mass="306332">MTDGAVVEQRVVSVFNSDDDLTNFLAGLRAKYASLYPQFSEAEHGAEDANGALPSFAPDAAAPSDISTGAFATSGPPASTFEQQISQLRSSLQSLQHILPPRTSTTANLLDSFIAVSGDRTFSSESNAAAASVMLRKLPDQDGANRDSRVTAAAASAGTSSPSQAAAPASHVSIHGNPLDCGPAPPLPLARGSTFSTELVDRTAVAVETQTQSSTVVFTQSAAPSENDAPAASQDPGRNIVSAHIVPSGENDHAPSDAAFVELAAGYTRRTLQPPSSEASASSFDGHVRPGFPPAALSAHDRQGAGRAGGELTFGGALPPAHEAIQAWNANQPGGAWECAAQVAARETGLEAPALGPPVAAQLTLCPPHEQQQHGTVLGGAGGATHLFGLQPPEQQQLGLDVSGFANEDRHSGSPAAVTWCPHRGHSPSSGRRRAWQLVGLGAAIAGSCSPRQDPHVRAHQFSDCADTAAPNAAGVPGAAVTDNGVINDVCEVRAPTYVLAAVGAGFGAAEDASDRPAGSPHSDFDRAGVATSDAADPGPLATHESSAGWDSVDDGTPADGEAVPVVDVEQECRQPSVCCDGLQASHAPLSRRGGSSSTAATGDGFWGIGGRYDGDRAVTQQSPGSVEDVGDFECCQRRGGTRRDDANSREPQHFALRDQHASGDLSAPLLQGQQGSPRLQQQQQQCYGNIGHLLNNPSASGPELLQSVQNASTGQEPREQPQEGSGLLEEAAGNEFGFGEATAQFQAAVGGVQRPRRRWGSPAPQLHHQQQQQSLTCSLPEFISLTAAAKVSSTGHRNGASWLSNAGGAVTVEWPTSPSGSFDVRSLVAFGDDGNAANLLDDGIKPALNLMVRMGADPGGPVGDRSVDPEPAPAARELTVPAKDAAAFGDVNGLSSASERGVEIGGRSAAHGAPQQKQEHRFYNPGPHRPLRLLPPRQQSLPAATATAAPSRSPGLAFPNQSAALVVPAPQIEQPLTQQTSVDLRQPMDVPGGPATTSPPSNDEVLCGSPPEQPPPPLQQQPLANVWREDPAMDCSSVPEPEDCPAATMPGRSPARSPLTALAAQKASLSACSTGITASRGGIAFSISAHPAPSETDAAPRQQQLWASGALNQAATDATGALEGVNTLIRTAALLAPAPRTASPGPGAIPGPMEWTRLNKQLREAGFSGLVLAQVDAGATMSMDSQAAGSAELSPEPASLYRCLSSVLDQYVRRNRLVAELLAATEESGRVAEQQEAAVRELKREANAARIAAEKSRRELAEMSSQQIPKVEARHAVQLGRLRSEAAKLKEALRESELDVSAKAEEIRSLRATIAGLQSATSHSSDVEGAVLRQRVAQLEGLLRNRDKEVEKLKSIKEAEVGQAADGQANALDRAYEAEAAARRLETELTAAKTRIGHLEQGLRQRERDVASMREDLQQIKACEAAATLVAQERSTAAEETSRRAEAEAVALRSKLKELEGFVRYARQELEKQRSEAEALRSSAYEEVYRMEDECRTLSAELAASRTRVTQLEHVVRAKERDMARVKDEKEAAKAAERERARVAEEVAVKLEAELTASKVRLTQAEGAVRTRERELARLADLLRQTQGAEVEAWLKQSKLEEGSRKLENDFTSLRLRVLQLEATLKGRDKDCDKLGRTVEALRGEVHELTSKLAKSEEVTRKGEADLATCRGKVLNLEGQVRVKEREQERLVRVVEGLKAGDAEVASRQAALEEAARRLDGQLTAARSRVAALEGVVRARDAAVERLNRQLEALKTADFERTAQVLKSEEAARQQDTEAASLRQRILHLEGQLRAKERDLERSARQVDAGEVTAGRQRTAQLSEALRARERDVAALTRALEAHRAAEHEANAVAGRTEEAARKLDGEAVELRQRLVQAEGQLRTREREMERQARALEAALTAAAESATRQGEAEATARRLEADAAGLRQRLAQAEGAVRAREKELERVEKLADQASGAEAAAEAKLRTAEATVTQRDGELSSLRLRISQLEAAARGHSKEMDRLTRVMDQSKVAEVDAAMRAQRSDESARQVAAELASARSRLAKVEASLAAREQDAQRVQRLLAAAEAQAATQVSRSDDFIRKVTSDLATMRQQAGQLAHIIRARDRQLATLRGALEAAQAAEAKAAEQRRQSEEALRKVESELAAERQRAVQLEGQVKSRDREMEKLNRQLDADRDQSGNAATAAGRETSTLKDAAARSEAALCTARARVTQLESELLAKERQLEGLQRLVGSSRAGDAEAAAAAEERACRAEEAARRLDVELAAVRQRYAHLEHTYRSRETTLEKLRAALANKVTQEERRVARDKAAYQRIPQQQQQRAAGAMAAAARELRPVEIVGLYETRRETAEQELAAYCAEVRSLADQLREAQNHIAIKDRTGAWRTPTELAEMQARIILLERRSADLQRELDRSRLEAAEAARAAERRLAEAEHRVTQLKEDNEALVHELDSRPTIQDNRVLKREVEILEKRVLQLKGSTATSGAGAGAEGGETALSIAAAAKGRKADTMLTTSQRIARDRNLHHLGLRTLEDWPKDVLVDLVQDVCIELDIRDATTLPAAVRKTLRVVGAVPRMEAFIGAVCERVYIKGAPFVPPHIDGTTDPSRVLEVLELWLGLLQEAAQLRGAMRAIVEALAARAEGMAAPIHGPADVVVSVRQLIEAEAAALTARESLAAASHHLKTEPEQLLSRLVSHFMRLFDCPSLEGVVPAVNRLYVTLNEQRNFIRALATALDLPADAGASACMARVWEIVKADDRNGGPAAQPNTVGRSARMAQPDADVSSERCAVPIGVDASAALENLMMVFGVRNATAAVDAAEKMVARLKRLDEVLPRYQRLASQLFETLRVTALEEILPALQVALHR</sequence>
<dbReference type="InterPro" id="IPR037692">
    <property type="entry name" value="CEP70"/>
</dbReference>
<dbReference type="InParanoid" id="D8TTF4"/>
<feature type="region of interest" description="Disordered" evidence="10">
    <location>
        <begin position="510"/>
        <end position="561"/>
    </location>
</feature>
<evidence type="ECO:0000256" key="8">
    <source>
        <dbReference type="ARBA" id="ARBA00025273"/>
    </source>
</evidence>
<dbReference type="Proteomes" id="UP000001058">
    <property type="component" value="Unassembled WGS sequence"/>
</dbReference>
<feature type="region of interest" description="Disordered" evidence="10">
    <location>
        <begin position="217"/>
        <end position="237"/>
    </location>
</feature>
<dbReference type="GeneID" id="9618810"/>
<feature type="coiled-coil region" evidence="9">
    <location>
        <begin position="2347"/>
        <end position="2479"/>
    </location>
</feature>
<feature type="coiled-coil region" evidence="9">
    <location>
        <begin position="1464"/>
        <end position="1555"/>
    </location>
</feature>
<keyword evidence="4" id="KW-0963">Cytoplasm</keyword>
<feature type="coiled-coil region" evidence="9">
    <location>
        <begin position="1862"/>
        <end position="2071"/>
    </location>
</feature>
<evidence type="ECO:0000256" key="2">
    <source>
        <dbReference type="ARBA" id="ARBA00011832"/>
    </source>
</evidence>
<feature type="coiled-coil region" evidence="9">
    <location>
        <begin position="1233"/>
        <end position="1307"/>
    </location>
</feature>
<comment type="subcellular location">
    <subcellularLocation>
        <location evidence="1">Cytoplasm</location>
        <location evidence="1">Cytoskeleton</location>
        <location evidence="1">Microtubule organizing center</location>
        <location evidence="1">Centrosome</location>
    </subcellularLocation>
</comment>
<dbReference type="EMBL" id="GL378336">
    <property type="protein sequence ID" value="EFJ49191.1"/>
    <property type="molecule type" value="Genomic_DNA"/>
</dbReference>
<evidence type="ECO:0000256" key="9">
    <source>
        <dbReference type="SAM" id="Coils"/>
    </source>
</evidence>
<feature type="compositionally biased region" description="Basic and acidic residues" evidence="10">
    <location>
        <begin position="2160"/>
        <end position="2180"/>
    </location>
</feature>
<feature type="region of interest" description="Disordered" evidence="10">
    <location>
        <begin position="2153"/>
        <end position="2196"/>
    </location>
</feature>
<dbReference type="PANTHER" id="PTHR14594:SF1">
    <property type="entry name" value="CENTROSOMAL PROTEIN OF 70 KDA"/>
    <property type="match status" value="1"/>
</dbReference>
<proteinExistence type="predicted"/>
<comment type="function">
    <text evidence="8">Plays a role in the organization of both preexisting and nascent microtubules in interphase cells. During mitosis, required for the organization and orientation of the mitotic spindle.</text>
</comment>
<keyword evidence="12" id="KW-1185">Reference proteome</keyword>
<keyword evidence="7" id="KW-0206">Cytoskeleton</keyword>
<feature type="coiled-coil region" evidence="9">
    <location>
        <begin position="1633"/>
        <end position="1660"/>
    </location>
</feature>
<dbReference type="STRING" id="3068.D8TTF4"/>
<comment type="subunit">
    <text evidence="2">Directly interacts with tubulin-gamma; this interaction determines centrosomal localization.</text>
</comment>
<evidence type="ECO:0000313" key="12">
    <source>
        <dbReference type="Proteomes" id="UP000001058"/>
    </source>
</evidence>
<gene>
    <name evidence="11" type="ORF">VOLCADRAFT_117327</name>
</gene>
<keyword evidence="5" id="KW-0802">TPR repeat</keyword>
<feature type="region of interest" description="Disordered" evidence="10">
    <location>
        <begin position="904"/>
        <end position="936"/>
    </location>
</feature>
<evidence type="ECO:0000313" key="11">
    <source>
        <dbReference type="EMBL" id="EFJ49191.1"/>
    </source>
</evidence>
<protein>
    <recommendedName>
        <fullName evidence="3">Centrosomal protein of 70 kDa</fullName>
    </recommendedName>
</protein>
<organism evidence="12">
    <name type="scientific">Volvox carteri f. nagariensis</name>
    <dbReference type="NCBI Taxonomy" id="3068"/>
    <lineage>
        <taxon>Eukaryota</taxon>
        <taxon>Viridiplantae</taxon>
        <taxon>Chlorophyta</taxon>
        <taxon>core chlorophytes</taxon>
        <taxon>Chlorophyceae</taxon>
        <taxon>CS clade</taxon>
        <taxon>Chlamydomonadales</taxon>
        <taxon>Volvocaceae</taxon>
        <taxon>Volvox</taxon>
    </lineage>
</organism>
<reference evidence="11 12" key="1">
    <citation type="journal article" date="2010" name="Science">
        <title>Genomic analysis of organismal complexity in the multicellular green alga Volvox carteri.</title>
        <authorList>
            <person name="Prochnik S.E."/>
            <person name="Umen J."/>
            <person name="Nedelcu A.M."/>
            <person name="Hallmann A."/>
            <person name="Miller S.M."/>
            <person name="Nishii I."/>
            <person name="Ferris P."/>
            <person name="Kuo A."/>
            <person name="Mitros T."/>
            <person name="Fritz-Laylin L.K."/>
            <person name="Hellsten U."/>
            <person name="Chapman J."/>
            <person name="Simakov O."/>
            <person name="Rensing S.A."/>
            <person name="Terry A."/>
            <person name="Pangilinan J."/>
            <person name="Kapitonov V."/>
            <person name="Jurka J."/>
            <person name="Salamov A."/>
            <person name="Shapiro H."/>
            <person name="Schmutz J."/>
            <person name="Grimwood J."/>
            <person name="Lindquist E."/>
            <person name="Lucas S."/>
            <person name="Grigoriev I.V."/>
            <person name="Schmitt R."/>
            <person name="Kirk D."/>
            <person name="Rokhsar D.S."/>
        </authorList>
    </citation>
    <scope>NUCLEOTIDE SEQUENCE [LARGE SCALE GENOMIC DNA]</scope>
    <source>
        <strain evidence="12">f. Nagariensis / Eve</strain>
    </source>
</reference>
<keyword evidence="6 9" id="KW-0175">Coiled coil</keyword>
<feature type="compositionally biased region" description="Polar residues" evidence="10">
    <location>
        <begin position="707"/>
        <end position="716"/>
    </location>
</feature>
<feature type="region of interest" description="Disordered" evidence="10">
    <location>
        <begin position="983"/>
        <end position="1017"/>
    </location>
</feature>
<dbReference type="PANTHER" id="PTHR14594">
    <property type="entry name" value="CENTROSOMAL PROTEIN OF 70 KDA"/>
    <property type="match status" value="1"/>
</dbReference>
<dbReference type="eggNOG" id="ENOG502RC83">
    <property type="taxonomic scope" value="Eukaryota"/>
</dbReference>
<dbReference type="GO" id="GO:0043015">
    <property type="term" value="F:gamma-tubulin binding"/>
    <property type="evidence" value="ECO:0007669"/>
    <property type="project" value="InterPro"/>
</dbReference>
<feature type="compositionally biased region" description="Basic and acidic residues" evidence="10">
    <location>
        <begin position="140"/>
        <end position="149"/>
    </location>
</feature>
<dbReference type="KEGG" id="vcn:VOLCADRAFT_117327"/>
<dbReference type="GO" id="GO:0005815">
    <property type="term" value="C:microtubule organizing center"/>
    <property type="evidence" value="ECO:0007669"/>
    <property type="project" value="TreeGrafter"/>
</dbReference>
<feature type="region of interest" description="Disordered" evidence="10">
    <location>
        <begin position="750"/>
        <end position="772"/>
    </location>
</feature>
<evidence type="ECO:0000256" key="3">
    <source>
        <dbReference type="ARBA" id="ARBA00018408"/>
    </source>
</evidence>
<dbReference type="Gene3D" id="1.10.287.1490">
    <property type="match status" value="1"/>
</dbReference>
<dbReference type="RefSeq" id="XP_002949639.1">
    <property type="nucleotide sequence ID" value="XM_002949593.1"/>
</dbReference>
<evidence type="ECO:0000256" key="5">
    <source>
        <dbReference type="ARBA" id="ARBA00022803"/>
    </source>
</evidence>
<feature type="coiled-coil region" evidence="9">
    <location>
        <begin position="1738"/>
        <end position="1807"/>
    </location>
</feature>
<dbReference type="OrthoDB" id="2020926at2759"/>
<evidence type="ECO:0000256" key="1">
    <source>
        <dbReference type="ARBA" id="ARBA00004300"/>
    </source>
</evidence>
<accession>D8TTF4</accession>